<evidence type="ECO:0000313" key="2">
    <source>
        <dbReference type="EMBL" id="RAW03283.1"/>
    </source>
</evidence>
<dbReference type="RefSeq" id="WP_112745498.1">
    <property type="nucleotide sequence ID" value="NZ_QMFY01000001.1"/>
</dbReference>
<keyword evidence="1" id="KW-1133">Transmembrane helix</keyword>
<dbReference type="EMBL" id="QMFY01000001">
    <property type="protein sequence ID" value="RAW03283.1"/>
    <property type="molecule type" value="Genomic_DNA"/>
</dbReference>
<dbReference type="Proteomes" id="UP000251889">
    <property type="component" value="Unassembled WGS sequence"/>
</dbReference>
<sequence length="133" mass="15321">MKIFKKIDFFAQLLLLITAAIFACLITIDDEYFFFVLLAQFLIGCLQYFSCLVTIITSTTLRNAKVTHLTIATVYLIFLLLGSSQVIAVSDLVEIIYTFVAPWALAIYYFILTWIFNFPNNRHNGSFLRHISF</sequence>
<name>A0A364Y8P9_9BACT</name>
<feature type="transmembrane region" description="Helical" evidence="1">
    <location>
        <begin position="7"/>
        <end position="28"/>
    </location>
</feature>
<comment type="caution">
    <text evidence="2">The sequence shown here is derived from an EMBL/GenBank/DDBJ whole genome shotgun (WGS) entry which is preliminary data.</text>
</comment>
<protein>
    <submittedName>
        <fullName evidence="2">Uncharacterized protein</fullName>
    </submittedName>
</protein>
<feature type="transmembrane region" description="Helical" evidence="1">
    <location>
        <begin position="69"/>
        <end position="89"/>
    </location>
</feature>
<dbReference type="AlphaFoldDB" id="A0A364Y8P9"/>
<gene>
    <name evidence="2" type="ORF">DQQ10_04155</name>
</gene>
<accession>A0A364Y8P9</accession>
<evidence type="ECO:0000313" key="3">
    <source>
        <dbReference type="Proteomes" id="UP000251889"/>
    </source>
</evidence>
<keyword evidence="1" id="KW-0812">Transmembrane</keyword>
<evidence type="ECO:0000256" key="1">
    <source>
        <dbReference type="SAM" id="Phobius"/>
    </source>
</evidence>
<feature type="transmembrane region" description="Helical" evidence="1">
    <location>
        <begin position="95"/>
        <end position="116"/>
    </location>
</feature>
<proteinExistence type="predicted"/>
<organism evidence="2 3">
    <name type="scientific">Pseudochryseolinea flava</name>
    <dbReference type="NCBI Taxonomy" id="2059302"/>
    <lineage>
        <taxon>Bacteria</taxon>
        <taxon>Pseudomonadati</taxon>
        <taxon>Bacteroidota</taxon>
        <taxon>Cytophagia</taxon>
        <taxon>Cytophagales</taxon>
        <taxon>Fulvivirgaceae</taxon>
        <taxon>Pseudochryseolinea</taxon>
    </lineage>
</organism>
<keyword evidence="1" id="KW-0472">Membrane</keyword>
<keyword evidence="3" id="KW-1185">Reference proteome</keyword>
<reference evidence="2 3" key="1">
    <citation type="submission" date="2018-06" db="EMBL/GenBank/DDBJ databases">
        <title>Chryseolinea flavus sp. nov., a member of the phylum Bacteroidetes isolated from soil.</title>
        <authorList>
            <person name="Li Y."/>
            <person name="Wang J."/>
        </authorList>
    </citation>
    <scope>NUCLEOTIDE SEQUENCE [LARGE SCALE GENOMIC DNA]</scope>
    <source>
        <strain evidence="2 3">SDU1-6</strain>
    </source>
</reference>
<feature type="transmembrane region" description="Helical" evidence="1">
    <location>
        <begin position="34"/>
        <end position="57"/>
    </location>
</feature>
<dbReference type="PROSITE" id="PS51257">
    <property type="entry name" value="PROKAR_LIPOPROTEIN"/>
    <property type="match status" value="1"/>
</dbReference>